<name>D3BJZ3_HETP5</name>
<dbReference type="GO" id="GO:0005634">
    <property type="term" value="C:nucleus"/>
    <property type="evidence" value="ECO:0007669"/>
    <property type="project" value="InterPro"/>
</dbReference>
<dbReference type="GO" id="GO:0005737">
    <property type="term" value="C:cytoplasm"/>
    <property type="evidence" value="ECO:0007669"/>
    <property type="project" value="TreeGrafter"/>
</dbReference>
<feature type="domain" description="Tuberin N-terminal" evidence="2">
    <location>
        <begin position="183"/>
        <end position="277"/>
    </location>
</feature>
<evidence type="ECO:0000256" key="1">
    <source>
        <dbReference type="SAM" id="MobiDB-lite"/>
    </source>
</evidence>
<proteinExistence type="predicted"/>
<dbReference type="GO" id="GO:0005096">
    <property type="term" value="F:GTPase activator activity"/>
    <property type="evidence" value="ECO:0007669"/>
    <property type="project" value="InterPro"/>
</dbReference>
<evidence type="ECO:0000313" key="3">
    <source>
        <dbReference type="EMBL" id="EFA78223.1"/>
    </source>
</evidence>
<dbReference type="InterPro" id="IPR027107">
    <property type="entry name" value="Tuberin/Ral-act_asu"/>
</dbReference>
<dbReference type="Pfam" id="PF11864">
    <property type="entry name" value="DUF3384"/>
    <property type="match status" value="1"/>
</dbReference>
<evidence type="ECO:0000259" key="2">
    <source>
        <dbReference type="Pfam" id="PF11864"/>
    </source>
</evidence>
<comment type="caution">
    <text evidence="3">The sequence shown here is derived from an EMBL/GenBank/DDBJ whole genome shotgun (WGS) entry which is preliminary data.</text>
</comment>
<dbReference type="RefSeq" id="XP_020430348.1">
    <property type="nucleotide sequence ID" value="XM_020579673.1"/>
</dbReference>
<evidence type="ECO:0000313" key="4">
    <source>
        <dbReference type="Proteomes" id="UP000001396"/>
    </source>
</evidence>
<feature type="compositionally biased region" description="Low complexity" evidence="1">
    <location>
        <begin position="283"/>
        <end position="306"/>
    </location>
</feature>
<feature type="compositionally biased region" description="Low complexity" evidence="1">
    <location>
        <begin position="147"/>
        <end position="178"/>
    </location>
</feature>
<sequence length="384" mass="39745">MKGGSGKFDGGVSSPKSNVLKRIKDIFGGGTAATATGNSPSTTTTTTSTATTGLDGDEHHSHHYHQHSSHGSGSILRSNSEIESLTEKFRMEIVASRTMNLSQRCAYLKEISECIKIMRIDQVNLEQIWQSVSDLLLPPSQISTIGTGTTTTTTTATTTTTTTTPNTTTTTTSSLSTSNNENIPMEAQIIAYNVMMALIESHYGMLSGSIKRDIFTILQSSSSKIPVSLRIRALAALIKGGRDIIPFESQIVDLLIHWLNIINSSINSNSSSGGGGSGGSGNSGNNSAGNAGQQSGSAVAVMASGQSSGGSGAGNSGSGAGSGSGGSGNLSDSLNSILNELFILIEGVLRYSQRIISEGDMASLINNICLISNSSTCVAVIECF</sequence>
<keyword evidence="4" id="KW-1185">Reference proteome</keyword>
<dbReference type="Proteomes" id="UP000001396">
    <property type="component" value="Unassembled WGS sequence"/>
</dbReference>
<protein>
    <recommendedName>
        <fullName evidence="2">Tuberin N-terminal domain-containing protein</fullName>
    </recommendedName>
</protein>
<gene>
    <name evidence="3" type="ORF">PPL_08873</name>
</gene>
<dbReference type="AlphaFoldDB" id="D3BJZ3"/>
<dbReference type="PANTHER" id="PTHR10063:SF0">
    <property type="entry name" value="TUBERIN"/>
    <property type="match status" value="1"/>
</dbReference>
<dbReference type="EMBL" id="ADBJ01000038">
    <property type="protein sequence ID" value="EFA78223.1"/>
    <property type="molecule type" value="Genomic_DNA"/>
</dbReference>
<feature type="compositionally biased region" description="Gly residues" evidence="1">
    <location>
        <begin position="307"/>
        <end position="325"/>
    </location>
</feature>
<dbReference type="PANTHER" id="PTHR10063">
    <property type="entry name" value="TUBERIN"/>
    <property type="match status" value="1"/>
</dbReference>
<feature type="region of interest" description="Disordered" evidence="1">
    <location>
        <begin position="270"/>
        <end position="325"/>
    </location>
</feature>
<feature type="region of interest" description="Disordered" evidence="1">
    <location>
        <begin position="147"/>
        <end position="179"/>
    </location>
</feature>
<dbReference type="InterPro" id="IPR024584">
    <property type="entry name" value="Tuberin_N"/>
</dbReference>
<dbReference type="InParanoid" id="D3BJZ3"/>
<accession>D3BJZ3</accession>
<organism evidence="3 4">
    <name type="scientific">Heterostelium pallidum (strain ATCC 26659 / Pp 5 / PN500)</name>
    <name type="common">Cellular slime mold</name>
    <name type="synonym">Polysphondylium pallidum</name>
    <dbReference type="NCBI Taxonomy" id="670386"/>
    <lineage>
        <taxon>Eukaryota</taxon>
        <taxon>Amoebozoa</taxon>
        <taxon>Evosea</taxon>
        <taxon>Eumycetozoa</taxon>
        <taxon>Dictyostelia</taxon>
        <taxon>Acytosteliales</taxon>
        <taxon>Acytosteliaceae</taxon>
        <taxon>Heterostelium</taxon>
    </lineage>
</organism>
<feature type="compositionally biased region" description="Low complexity" evidence="1">
    <location>
        <begin position="32"/>
        <end position="53"/>
    </location>
</feature>
<reference evidence="3 4" key="1">
    <citation type="journal article" date="2011" name="Genome Res.">
        <title>Phylogeny-wide analysis of social amoeba genomes highlights ancient origins for complex intercellular communication.</title>
        <authorList>
            <person name="Heidel A.J."/>
            <person name="Lawal H.M."/>
            <person name="Felder M."/>
            <person name="Schilde C."/>
            <person name="Helps N.R."/>
            <person name="Tunggal B."/>
            <person name="Rivero F."/>
            <person name="John U."/>
            <person name="Schleicher M."/>
            <person name="Eichinger L."/>
            <person name="Platzer M."/>
            <person name="Noegel A.A."/>
            <person name="Schaap P."/>
            <person name="Gloeckner G."/>
        </authorList>
    </citation>
    <scope>NUCLEOTIDE SEQUENCE [LARGE SCALE GENOMIC DNA]</scope>
    <source>
        <strain evidence="4">ATCC 26659 / Pp 5 / PN500</strain>
    </source>
</reference>
<feature type="compositionally biased region" description="Gly residues" evidence="1">
    <location>
        <begin position="272"/>
        <end position="282"/>
    </location>
</feature>
<feature type="region of interest" description="Disordered" evidence="1">
    <location>
        <begin position="30"/>
        <end position="77"/>
    </location>
</feature>
<dbReference type="GeneID" id="31364349"/>